<dbReference type="InterPro" id="IPR036465">
    <property type="entry name" value="vWFA_dom_sf"/>
</dbReference>
<feature type="chain" id="PRO_5012680706" description="VWFA domain-containing protein" evidence="2">
    <location>
        <begin position="22"/>
        <end position="258"/>
    </location>
</feature>
<keyword evidence="4" id="KW-1185">Reference proteome</keyword>
<dbReference type="RefSeq" id="WP_084728834.1">
    <property type="nucleotide sequence ID" value="NZ_BMLR01000001.1"/>
</dbReference>
<keyword evidence="2" id="KW-0732">Signal</keyword>
<proteinExistence type="predicted"/>
<dbReference type="Proteomes" id="UP000183974">
    <property type="component" value="Unassembled WGS sequence"/>
</dbReference>
<dbReference type="PROSITE" id="PS51257">
    <property type="entry name" value="PROKAR_LIPOPROTEIN"/>
    <property type="match status" value="1"/>
</dbReference>
<sequence length="258" mass="28014">MVRLAALAGVLWACGAWPAAAACRLALVLALDVSSSVDEMEYRLQRAGLAAALNAPDVRHAVLRGGNGHVALTAYEWSGRYRQRVLLDWQALHGPRDIDLAVAALAQGEREERMHPTAMGYGLGYAATLLERAPDCARRVIDVSGDGVNNDGFGPRLAYRHFPLDGVTVNGLVILGHDPEVEAFYRREVIRGRNAFVEVAQGFQDFETAMTRKLYRELSDIMLGALPDTTPPGKRYAQVSRYSGSDPSSSVRPGAGPR</sequence>
<dbReference type="SUPFAM" id="SSF53300">
    <property type="entry name" value="vWA-like"/>
    <property type="match status" value="1"/>
</dbReference>
<evidence type="ECO:0008006" key="5">
    <source>
        <dbReference type="Google" id="ProtNLM"/>
    </source>
</evidence>
<evidence type="ECO:0000256" key="2">
    <source>
        <dbReference type="SAM" id="SignalP"/>
    </source>
</evidence>
<feature type="region of interest" description="Disordered" evidence="1">
    <location>
        <begin position="229"/>
        <end position="258"/>
    </location>
</feature>
<dbReference type="EMBL" id="FRBR01000001">
    <property type="protein sequence ID" value="SHL13586.1"/>
    <property type="molecule type" value="Genomic_DNA"/>
</dbReference>
<dbReference type="Pfam" id="PF06707">
    <property type="entry name" value="DUF1194"/>
    <property type="match status" value="1"/>
</dbReference>
<feature type="compositionally biased region" description="Polar residues" evidence="1">
    <location>
        <begin position="240"/>
        <end position="251"/>
    </location>
</feature>
<reference evidence="3 4" key="1">
    <citation type="submission" date="2016-11" db="EMBL/GenBank/DDBJ databases">
        <authorList>
            <person name="Jaros S."/>
            <person name="Januszkiewicz K."/>
            <person name="Wedrychowicz H."/>
        </authorList>
    </citation>
    <scope>NUCLEOTIDE SEQUENCE [LARGE SCALE GENOMIC DNA]</scope>
    <source>
        <strain evidence="3 4">DSM 29589</strain>
    </source>
</reference>
<name>A0A1M6Y5Q4_9RHOB</name>
<dbReference type="AlphaFoldDB" id="A0A1M6Y5Q4"/>
<dbReference type="STRING" id="337701.SAMN05444398_101711"/>
<evidence type="ECO:0000256" key="1">
    <source>
        <dbReference type="SAM" id="MobiDB-lite"/>
    </source>
</evidence>
<accession>A0A1M6Y5Q4</accession>
<gene>
    <name evidence="3" type="ORF">SAMN05444398_101711</name>
</gene>
<organism evidence="3 4">
    <name type="scientific">Roseovarius pacificus</name>
    <dbReference type="NCBI Taxonomy" id="337701"/>
    <lineage>
        <taxon>Bacteria</taxon>
        <taxon>Pseudomonadati</taxon>
        <taxon>Pseudomonadota</taxon>
        <taxon>Alphaproteobacteria</taxon>
        <taxon>Rhodobacterales</taxon>
        <taxon>Roseobacteraceae</taxon>
        <taxon>Roseovarius</taxon>
    </lineage>
</organism>
<evidence type="ECO:0000313" key="4">
    <source>
        <dbReference type="Proteomes" id="UP000183974"/>
    </source>
</evidence>
<dbReference type="InterPro" id="IPR010607">
    <property type="entry name" value="DUF1194"/>
</dbReference>
<dbReference type="Gene3D" id="3.40.50.410">
    <property type="entry name" value="von Willebrand factor, type A domain"/>
    <property type="match status" value="1"/>
</dbReference>
<dbReference type="OrthoDB" id="9792179at2"/>
<protein>
    <recommendedName>
        <fullName evidence="5">VWFA domain-containing protein</fullName>
    </recommendedName>
</protein>
<feature type="signal peptide" evidence="2">
    <location>
        <begin position="1"/>
        <end position="21"/>
    </location>
</feature>
<evidence type="ECO:0000313" key="3">
    <source>
        <dbReference type="EMBL" id="SHL13586.1"/>
    </source>
</evidence>